<evidence type="ECO:0000256" key="6">
    <source>
        <dbReference type="ARBA" id="ARBA00022801"/>
    </source>
</evidence>
<reference evidence="13" key="1">
    <citation type="submission" date="2020-01" db="EMBL/GenBank/DDBJ databases">
        <authorList>
            <person name="Seo Y.L."/>
        </authorList>
    </citation>
    <scope>NUCLEOTIDE SEQUENCE</scope>
    <source>
        <strain evidence="13">R11</strain>
    </source>
</reference>
<dbReference type="AlphaFoldDB" id="A0A965ZC93"/>
<reference evidence="13" key="2">
    <citation type="submission" date="2020-10" db="EMBL/GenBank/DDBJ databases">
        <title>Mucilaginibacter sp. nov., isolated from soil.</title>
        <authorList>
            <person name="Jeon C.O."/>
        </authorList>
    </citation>
    <scope>NUCLEOTIDE SEQUENCE</scope>
    <source>
        <strain evidence="13">R11</strain>
    </source>
</reference>
<dbReference type="PANTHER" id="PTHR42837:SF2">
    <property type="entry name" value="MEMBRANE METALLOPROTEASE ARASP2, CHLOROPLASTIC-RELATED"/>
    <property type="match status" value="1"/>
</dbReference>
<evidence type="ECO:0000256" key="5">
    <source>
        <dbReference type="ARBA" id="ARBA00022692"/>
    </source>
</evidence>
<dbReference type="CDD" id="cd06163">
    <property type="entry name" value="S2P-M50_PDZ_RseP-like"/>
    <property type="match status" value="1"/>
</dbReference>
<evidence type="ECO:0000256" key="2">
    <source>
        <dbReference type="ARBA" id="ARBA00004141"/>
    </source>
</evidence>
<feature type="transmembrane region" description="Helical" evidence="11">
    <location>
        <begin position="415"/>
        <end position="436"/>
    </location>
</feature>
<dbReference type="GO" id="GO:0016020">
    <property type="term" value="C:membrane"/>
    <property type="evidence" value="ECO:0007669"/>
    <property type="project" value="UniProtKB-SubCell"/>
</dbReference>
<evidence type="ECO:0000313" key="14">
    <source>
        <dbReference type="Proteomes" id="UP000638732"/>
    </source>
</evidence>
<keyword evidence="10 11" id="KW-0472">Membrane</keyword>
<keyword evidence="4" id="KW-0645">Protease</keyword>
<dbReference type="RefSeq" id="WP_166584087.1">
    <property type="nucleotide sequence ID" value="NZ_WWEO01000034.1"/>
</dbReference>
<protein>
    <recommendedName>
        <fullName evidence="11">Zinc metalloprotease</fullName>
        <ecNumber evidence="11">3.4.24.-</ecNumber>
    </recommendedName>
</protein>
<feature type="domain" description="Peptidase M50" evidence="12">
    <location>
        <begin position="10"/>
        <end position="430"/>
    </location>
</feature>
<keyword evidence="5 11" id="KW-0812">Transmembrane</keyword>
<evidence type="ECO:0000256" key="9">
    <source>
        <dbReference type="ARBA" id="ARBA00023049"/>
    </source>
</evidence>
<evidence type="ECO:0000256" key="1">
    <source>
        <dbReference type="ARBA" id="ARBA00001947"/>
    </source>
</evidence>
<comment type="cofactor">
    <cofactor evidence="1 11">
        <name>Zn(2+)</name>
        <dbReference type="ChEBI" id="CHEBI:29105"/>
    </cofactor>
</comment>
<dbReference type="GO" id="GO:0006508">
    <property type="term" value="P:proteolysis"/>
    <property type="evidence" value="ECO:0007669"/>
    <property type="project" value="UniProtKB-KW"/>
</dbReference>
<feature type="transmembrane region" description="Helical" evidence="11">
    <location>
        <begin position="371"/>
        <end position="403"/>
    </location>
</feature>
<comment type="caution">
    <text evidence="13">The sequence shown here is derived from an EMBL/GenBank/DDBJ whole genome shotgun (WGS) entry which is preliminary data.</text>
</comment>
<keyword evidence="14" id="KW-1185">Reference proteome</keyword>
<evidence type="ECO:0000256" key="10">
    <source>
        <dbReference type="ARBA" id="ARBA00023136"/>
    </source>
</evidence>
<comment type="similarity">
    <text evidence="3 11">Belongs to the peptidase M50B family.</text>
</comment>
<keyword evidence="9 11" id="KW-0482">Metalloprotease</keyword>
<evidence type="ECO:0000256" key="7">
    <source>
        <dbReference type="ARBA" id="ARBA00022833"/>
    </source>
</evidence>
<feature type="transmembrane region" description="Helical" evidence="11">
    <location>
        <begin position="6"/>
        <end position="28"/>
    </location>
</feature>
<dbReference type="EC" id="3.4.24.-" evidence="11"/>
<dbReference type="NCBIfam" id="TIGR00054">
    <property type="entry name" value="RIP metalloprotease RseP"/>
    <property type="match status" value="1"/>
</dbReference>
<dbReference type="Pfam" id="PF02163">
    <property type="entry name" value="Peptidase_M50"/>
    <property type="match status" value="1"/>
</dbReference>
<dbReference type="InterPro" id="IPR004387">
    <property type="entry name" value="Pept_M50_Zn"/>
</dbReference>
<name>A0A965ZC93_9SPHI</name>
<dbReference type="InterPro" id="IPR008915">
    <property type="entry name" value="Peptidase_M50"/>
</dbReference>
<accession>A0A965ZC93</accession>
<comment type="subcellular location">
    <subcellularLocation>
        <location evidence="2">Membrane</location>
        <topology evidence="2">Multi-pass membrane protein</topology>
    </subcellularLocation>
</comment>
<dbReference type="InterPro" id="IPR036034">
    <property type="entry name" value="PDZ_sf"/>
</dbReference>
<dbReference type="PANTHER" id="PTHR42837">
    <property type="entry name" value="REGULATOR OF SIGMA-E PROTEASE RSEP"/>
    <property type="match status" value="1"/>
</dbReference>
<dbReference type="EMBL" id="WWEO01000034">
    <property type="protein sequence ID" value="NCD68060.1"/>
    <property type="molecule type" value="Genomic_DNA"/>
</dbReference>
<evidence type="ECO:0000259" key="12">
    <source>
        <dbReference type="Pfam" id="PF02163"/>
    </source>
</evidence>
<dbReference type="SUPFAM" id="SSF50156">
    <property type="entry name" value="PDZ domain-like"/>
    <property type="match status" value="1"/>
</dbReference>
<evidence type="ECO:0000313" key="13">
    <source>
        <dbReference type="EMBL" id="NCD68060.1"/>
    </source>
</evidence>
<dbReference type="GO" id="GO:0004222">
    <property type="term" value="F:metalloendopeptidase activity"/>
    <property type="evidence" value="ECO:0007669"/>
    <property type="project" value="InterPro"/>
</dbReference>
<dbReference type="GO" id="GO:0046872">
    <property type="term" value="F:metal ion binding"/>
    <property type="evidence" value="ECO:0007669"/>
    <property type="project" value="UniProtKB-KW"/>
</dbReference>
<organism evidence="13 14">
    <name type="scientific">Mucilaginibacter agri</name>
    <dbReference type="NCBI Taxonomy" id="2695265"/>
    <lineage>
        <taxon>Bacteria</taxon>
        <taxon>Pseudomonadati</taxon>
        <taxon>Bacteroidota</taxon>
        <taxon>Sphingobacteriia</taxon>
        <taxon>Sphingobacteriales</taxon>
        <taxon>Sphingobacteriaceae</taxon>
        <taxon>Mucilaginibacter</taxon>
    </lineage>
</organism>
<evidence type="ECO:0000256" key="3">
    <source>
        <dbReference type="ARBA" id="ARBA00007931"/>
    </source>
</evidence>
<dbReference type="Proteomes" id="UP000638732">
    <property type="component" value="Unassembled WGS sequence"/>
</dbReference>
<keyword evidence="6 11" id="KW-0378">Hydrolase</keyword>
<keyword evidence="11" id="KW-0479">Metal-binding</keyword>
<gene>
    <name evidence="13" type="primary">rseP</name>
    <name evidence="13" type="ORF">GSY63_01680</name>
</gene>
<evidence type="ECO:0000256" key="8">
    <source>
        <dbReference type="ARBA" id="ARBA00022989"/>
    </source>
</evidence>
<proteinExistence type="inferred from homology"/>
<feature type="transmembrane region" description="Helical" evidence="11">
    <location>
        <begin position="105"/>
        <end position="130"/>
    </location>
</feature>
<evidence type="ECO:0000256" key="4">
    <source>
        <dbReference type="ARBA" id="ARBA00022670"/>
    </source>
</evidence>
<keyword evidence="8 11" id="KW-1133">Transmembrane helix</keyword>
<evidence type="ECO:0000256" key="11">
    <source>
        <dbReference type="RuleBase" id="RU362031"/>
    </source>
</evidence>
<sequence length="443" mass="49457">MEIVIMIVQFMLGISLMVTVHELGHFLAARAIGIKVKKFYLFFDTFGWRLFRFHYKGTEFGIGWLPIGGYIRMIGTIADDENEPDEDVNVPTTQRYYSKPVWQRMIVMSAGILMNLLLALVIYCSLFLYYGRNQITGLGSSFTILPGELGIQAGLQPGDQVTAINADSLLYEDELLSTHLMHGNTVLSIVRKHGNERVHLHVAVSPKIMQLVADKGLTQFFSIKAGFKIDSVYTNLDLRKNTAFKNAHIIALNGDSVRTYNDFIIRLKENKQRQLYLTVIHDGKTNTMLAHRDKDGHIGFSLDSKLPSYKPESINISQSLTAGSSKVWNTISENTKGLSQIVKGEVKVKDGLLGPIRIAGLFSSHFDGKRFWSLVALLSTGLGLINLLPLAPLDGGVMAVLFWEALTGKKASRNFWAGFYLSGLLFVILLSAYILFNDIRSIT</sequence>
<keyword evidence="7 11" id="KW-0862">Zinc</keyword>